<sequence>MKPLENVRDNYGKCGLPAIHSRLPDGPNIEYDDGKAYYQDRVYRVEREGHEQWQEGIFPDKMDWGTIMFKNYAYHFRREDCYRPYENITPEKRNGQ</sequence>
<accession>A0A1Y0SUB9</accession>
<evidence type="ECO:0000313" key="1">
    <source>
        <dbReference type="EMBL" id="ARV76940.1"/>
    </source>
</evidence>
<keyword evidence="2" id="KW-1185">Reference proteome</keyword>
<dbReference type="EMBL" id="MF042360">
    <property type="protein sequence ID" value="ARV76940.1"/>
    <property type="molecule type" value="Genomic_DNA"/>
</dbReference>
<name>A0A1Y0SUB9_9CAUD</name>
<evidence type="ECO:0000313" key="2">
    <source>
        <dbReference type="Proteomes" id="UP000225448"/>
    </source>
</evidence>
<organism evidence="1 2">
    <name type="scientific">Pseudomonas phage Phabio</name>
    <dbReference type="NCBI Taxonomy" id="2006668"/>
    <lineage>
        <taxon>Viruses</taxon>
        <taxon>Duplodnaviria</taxon>
        <taxon>Heunggongvirae</taxon>
        <taxon>Uroviricota</taxon>
        <taxon>Caudoviricetes</taxon>
        <taxon>Chimalliviridae</taxon>
        <taxon>Phabiovirus</taxon>
        <taxon>Phabiovirus phabio</taxon>
    </lineage>
</organism>
<reference evidence="1 2" key="1">
    <citation type="submission" date="2017-05" db="EMBL/GenBank/DDBJ databases">
        <authorList>
            <person name="Song R."/>
            <person name="Chenine A.L."/>
            <person name="Ruprecht R.M."/>
        </authorList>
    </citation>
    <scope>NUCLEOTIDE SEQUENCE [LARGE SCALE GENOMIC DNA]</scope>
</reference>
<gene>
    <name evidence="1" type="ORF">PHABIO_309</name>
</gene>
<protein>
    <submittedName>
        <fullName evidence="1">Uncharacterized protein</fullName>
    </submittedName>
</protein>
<proteinExistence type="predicted"/>
<dbReference type="Proteomes" id="UP000225448">
    <property type="component" value="Segment"/>
</dbReference>